<sequence>MDLIQFLKIMEMEERAAYAKYQWAMDQIDDARQAYQLAVASLKEGTTKPMLNMKLEELVLPEVEIPADEQATQTKEDTQ</sequence>
<organism evidence="2 3">
    <name type="scientific">SAR86 cluster bacterium</name>
    <dbReference type="NCBI Taxonomy" id="2030880"/>
    <lineage>
        <taxon>Bacteria</taxon>
        <taxon>Pseudomonadati</taxon>
        <taxon>Pseudomonadota</taxon>
        <taxon>Gammaproteobacteria</taxon>
        <taxon>SAR86 cluster</taxon>
    </lineage>
</organism>
<reference evidence="2" key="1">
    <citation type="submission" date="2020-05" db="EMBL/GenBank/DDBJ databases">
        <title>Sulfur intermediates as new biogeochemical hubs in an aquatic model microbial ecosystem.</title>
        <authorList>
            <person name="Vigneron A."/>
        </authorList>
    </citation>
    <scope>NUCLEOTIDE SEQUENCE</scope>
    <source>
        <strain evidence="2">Bin.250</strain>
    </source>
</reference>
<name>A0A972VV35_9GAMM</name>
<dbReference type="AlphaFoldDB" id="A0A972VV35"/>
<proteinExistence type="predicted"/>
<feature type="domain" description="Ancillary SecYEG translocon subunit/Cell division coordinator CpoB TPR" evidence="1">
    <location>
        <begin position="24"/>
        <end position="58"/>
    </location>
</feature>
<evidence type="ECO:0000259" key="1">
    <source>
        <dbReference type="Pfam" id="PF09976"/>
    </source>
</evidence>
<comment type="caution">
    <text evidence="2">The sequence shown here is derived from an EMBL/GenBank/DDBJ whole genome shotgun (WGS) entry which is preliminary data.</text>
</comment>
<dbReference type="InterPro" id="IPR018704">
    <property type="entry name" value="SecYEG/CpoB_TPR"/>
</dbReference>
<accession>A0A972VV35</accession>
<evidence type="ECO:0000313" key="2">
    <source>
        <dbReference type="EMBL" id="NQV64788.1"/>
    </source>
</evidence>
<dbReference type="Proteomes" id="UP000754644">
    <property type="component" value="Unassembled WGS sequence"/>
</dbReference>
<dbReference type="Pfam" id="PF09976">
    <property type="entry name" value="TPR_21"/>
    <property type="match status" value="1"/>
</dbReference>
<dbReference type="EMBL" id="JABMOJ010000200">
    <property type="protein sequence ID" value="NQV64788.1"/>
    <property type="molecule type" value="Genomic_DNA"/>
</dbReference>
<evidence type="ECO:0000313" key="3">
    <source>
        <dbReference type="Proteomes" id="UP000754644"/>
    </source>
</evidence>
<protein>
    <submittedName>
        <fullName evidence="2">Tetratricopeptide repeat protein</fullName>
    </submittedName>
</protein>
<gene>
    <name evidence="2" type="ORF">HQ497_05420</name>
</gene>